<feature type="compositionally biased region" description="Low complexity" evidence="1">
    <location>
        <begin position="69"/>
        <end position="108"/>
    </location>
</feature>
<dbReference type="EMBL" id="CAKOGL010000026">
    <property type="protein sequence ID" value="CAH2103110.1"/>
    <property type="molecule type" value="Genomic_DNA"/>
</dbReference>
<keyword evidence="3" id="KW-1185">Reference proteome</keyword>
<comment type="caution">
    <text evidence="2">The sequence shown here is derived from an EMBL/GenBank/DDBJ whole genome shotgun (WGS) entry which is preliminary data.</text>
</comment>
<evidence type="ECO:0000256" key="1">
    <source>
        <dbReference type="SAM" id="MobiDB-lite"/>
    </source>
</evidence>
<organism evidence="2 3">
    <name type="scientific">Euphydryas editha</name>
    <name type="common">Edith's checkerspot</name>
    <dbReference type="NCBI Taxonomy" id="104508"/>
    <lineage>
        <taxon>Eukaryota</taxon>
        <taxon>Metazoa</taxon>
        <taxon>Ecdysozoa</taxon>
        <taxon>Arthropoda</taxon>
        <taxon>Hexapoda</taxon>
        <taxon>Insecta</taxon>
        <taxon>Pterygota</taxon>
        <taxon>Neoptera</taxon>
        <taxon>Endopterygota</taxon>
        <taxon>Lepidoptera</taxon>
        <taxon>Glossata</taxon>
        <taxon>Ditrysia</taxon>
        <taxon>Papilionoidea</taxon>
        <taxon>Nymphalidae</taxon>
        <taxon>Nymphalinae</taxon>
        <taxon>Euphydryas</taxon>
    </lineage>
</organism>
<accession>A0AAU9UYS4</accession>
<evidence type="ECO:0000313" key="2">
    <source>
        <dbReference type="EMBL" id="CAH2103110.1"/>
    </source>
</evidence>
<protein>
    <submittedName>
        <fullName evidence="2">Uncharacterized protein</fullName>
    </submittedName>
</protein>
<dbReference type="Proteomes" id="UP001153954">
    <property type="component" value="Unassembled WGS sequence"/>
</dbReference>
<name>A0AAU9UYS4_EUPED</name>
<evidence type="ECO:0000313" key="3">
    <source>
        <dbReference type="Proteomes" id="UP001153954"/>
    </source>
</evidence>
<gene>
    <name evidence="2" type="ORF">EEDITHA_LOCUS17661</name>
</gene>
<dbReference type="AlphaFoldDB" id="A0AAU9UYS4"/>
<reference evidence="2" key="1">
    <citation type="submission" date="2022-03" db="EMBL/GenBank/DDBJ databases">
        <authorList>
            <person name="Tunstrom K."/>
        </authorList>
    </citation>
    <scope>NUCLEOTIDE SEQUENCE</scope>
</reference>
<sequence>MGDRNNPIKFGPEWLRNLARERSAAGRTNTPPNASRTGNSTSRPTGSQGPGGLGSNTSGAGAPGGTGSSGPPTSTSPPNVGSTASGGNSTPTPGTSSGTNTRNTNNNPVPKVQLAKMRYGREEMLALYDRTAEAPEELKCFDLIYQPRGKPPVALNTFEEETRGGPPIGAMTQERFGIGRGAGRGAIASEPRGKSRMPFVRHPSGLTSGRYLERSKLDCIFKLVENSVVRKTRPGAAVEMLNHLNNGNVAFS</sequence>
<feature type="region of interest" description="Disordered" evidence="1">
    <location>
        <begin position="1"/>
        <end position="112"/>
    </location>
</feature>
<proteinExistence type="predicted"/>
<feature type="compositionally biased region" description="Polar residues" evidence="1">
    <location>
        <begin position="26"/>
        <end position="47"/>
    </location>
</feature>